<dbReference type="InterPro" id="IPR043322">
    <property type="entry name" value="CtBP"/>
</dbReference>
<sequence>MTKPRIIITDCDHENIDIETNIFRNESFTFEHLDCKTEDDVIANCRGASVFLNQYAPITEKVMANLPDLKLVVRYGVGVNNVDLEAADKYGVQVCNVPDYGTNEVADHALALMLALTRKISHMNQLVRSGVWDYQKSIPIYRHSEQTVGVIGLGRIGTSFAQKVQALGCRVIVCDSKYKNNQSRKLPDGMELVELDELLEQSDVVSIHCPLESAYNLLDEEQLKRMKNTAYLVNVSRGGIVNEAALDTALEEGWIAGAAVDVAEKEPLSADSPLFKHDHFLCTPHMAWYSEQAALELKRKVAEEAVRFLKGEPVHYPINEIHNLIKE</sequence>
<dbReference type="InterPro" id="IPR006140">
    <property type="entry name" value="D-isomer_DH_NAD-bd"/>
</dbReference>
<dbReference type="InterPro" id="IPR050418">
    <property type="entry name" value="D-iso_2-hydroxyacid_DH_PdxB"/>
</dbReference>
<evidence type="ECO:0000256" key="2">
    <source>
        <dbReference type="ARBA" id="ARBA00023002"/>
    </source>
</evidence>
<feature type="domain" description="D-isomer specific 2-hydroxyacid dehydrogenase NAD-binding" evidence="6">
    <location>
        <begin position="110"/>
        <end position="287"/>
    </location>
</feature>
<comment type="similarity">
    <text evidence="1 4">Belongs to the D-isomer specific 2-hydroxyacid dehydrogenase family.</text>
</comment>
<keyword evidence="3" id="KW-0520">NAD</keyword>
<dbReference type="Gene3D" id="3.40.50.720">
    <property type="entry name" value="NAD(P)-binding Rossmann-like Domain"/>
    <property type="match status" value="2"/>
</dbReference>
<dbReference type="Pfam" id="PF02826">
    <property type="entry name" value="2-Hacid_dh_C"/>
    <property type="match status" value="1"/>
</dbReference>
<dbReference type="SUPFAM" id="SSF51735">
    <property type="entry name" value="NAD(P)-binding Rossmann-fold domains"/>
    <property type="match status" value="1"/>
</dbReference>
<dbReference type="InterPro" id="IPR029753">
    <property type="entry name" value="D-isomer_DH_CS"/>
</dbReference>
<dbReference type="PROSITE" id="PS00671">
    <property type="entry name" value="D_2_HYDROXYACID_DH_3"/>
    <property type="match status" value="1"/>
</dbReference>
<dbReference type="GO" id="GO:0003714">
    <property type="term" value="F:transcription corepressor activity"/>
    <property type="evidence" value="ECO:0007669"/>
    <property type="project" value="InterPro"/>
</dbReference>
<evidence type="ECO:0000259" key="6">
    <source>
        <dbReference type="Pfam" id="PF02826"/>
    </source>
</evidence>
<dbReference type="InterPro" id="IPR006139">
    <property type="entry name" value="D-isomer_2_OHA_DH_cat_dom"/>
</dbReference>
<keyword evidence="2 4" id="KW-0560">Oxidoreductase</keyword>
<evidence type="ECO:0000256" key="4">
    <source>
        <dbReference type="RuleBase" id="RU003719"/>
    </source>
</evidence>
<dbReference type="GO" id="GO:0016616">
    <property type="term" value="F:oxidoreductase activity, acting on the CH-OH group of donors, NAD or NADP as acceptor"/>
    <property type="evidence" value="ECO:0007669"/>
    <property type="project" value="InterPro"/>
</dbReference>
<name>A0A7V7UX50_9BACI</name>
<comment type="caution">
    <text evidence="7">The sequence shown here is derived from an EMBL/GenBank/DDBJ whole genome shotgun (WGS) entry which is preliminary data.</text>
</comment>
<evidence type="ECO:0000256" key="1">
    <source>
        <dbReference type="ARBA" id="ARBA00005854"/>
    </source>
</evidence>
<dbReference type="SUPFAM" id="SSF52283">
    <property type="entry name" value="Formate/glycerate dehydrogenase catalytic domain-like"/>
    <property type="match status" value="1"/>
</dbReference>
<dbReference type="AlphaFoldDB" id="A0A7V7UX50"/>
<dbReference type="FunFam" id="3.40.50.720:FF:000203">
    <property type="entry name" value="D-3-phosphoglycerate dehydrogenase (SerA)"/>
    <property type="match status" value="1"/>
</dbReference>
<dbReference type="Proteomes" id="UP000441354">
    <property type="component" value="Unassembled WGS sequence"/>
</dbReference>
<evidence type="ECO:0000313" key="8">
    <source>
        <dbReference type="Proteomes" id="UP000441354"/>
    </source>
</evidence>
<organism evidence="7 8">
    <name type="scientific">Bacillus mesophilum</name>
    <dbReference type="NCBI Taxonomy" id="1071718"/>
    <lineage>
        <taxon>Bacteria</taxon>
        <taxon>Bacillati</taxon>
        <taxon>Bacillota</taxon>
        <taxon>Bacilli</taxon>
        <taxon>Bacillales</taxon>
        <taxon>Bacillaceae</taxon>
        <taxon>Bacillus</taxon>
    </lineage>
</organism>
<reference evidence="7 8" key="1">
    <citation type="journal article" date="2014" name="Arch. Microbiol.">
        <title>Bacillus mesophilum sp. nov., strain IITR-54T, a novel 4-chlorobiphenyl dechlorinating bacterium.</title>
        <authorList>
            <person name="Manickam N."/>
            <person name="Singh N.K."/>
            <person name="Bajaj A."/>
            <person name="Kumar R.M."/>
            <person name="Kaur G."/>
            <person name="Kaur N."/>
            <person name="Bala M."/>
            <person name="Kumar A."/>
            <person name="Mayilraj S."/>
        </authorList>
    </citation>
    <scope>NUCLEOTIDE SEQUENCE [LARGE SCALE GENOMIC DNA]</scope>
    <source>
        <strain evidence="7 8">IITR-54</strain>
    </source>
</reference>
<evidence type="ECO:0000259" key="5">
    <source>
        <dbReference type="Pfam" id="PF00389"/>
    </source>
</evidence>
<dbReference type="Pfam" id="PF00389">
    <property type="entry name" value="2-Hacid_dh"/>
    <property type="match status" value="1"/>
</dbReference>
<dbReference type="InterPro" id="IPR029752">
    <property type="entry name" value="D-isomer_DH_CS1"/>
</dbReference>
<dbReference type="InterPro" id="IPR036291">
    <property type="entry name" value="NAD(P)-bd_dom_sf"/>
</dbReference>
<dbReference type="EMBL" id="WBOT01000004">
    <property type="protein sequence ID" value="KAB2331986.1"/>
    <property type="molecule type" value="Genomic_DNA"/>
</dbReference>
<protein>
    <submittedName>
        <fullName evidence="7">C-terminal binding protein</fullName>
    </submittedName>
</protein>
<dbReference type="RefSeq" id="WP_151574842.1">
    <property type="nucleotide sequence ID" value="NZ_WBOT01000004.1"/>
</dbReference>
<accession>A0A7V7UX50</accession>
<dbReference type="CDD" id="cd05299">
    <property type="entry name" value="CtBP_dh"/>
    <property type="match status" value="1"/>
</dbReference>
<gene>
    <name evidence="7" type="ORF">F7732_15105</name>
</gene>
<dbReference type="PANTHER" id="PTHR43761">
    <property type="entry name" value="D-ISOMER SPECIFIC 2-HYDROXYACID DEHYDROGENASE FAMILY PROTEIN (AFU_ORTHOLOGUE AFUA_1G13630)"/>
    <property type="match status" value="1"/>
</dbReference>
<evidence type="ECO:0000313" key="7">
    <source>
        <dbReference type="EMBL" id="KAB2331986.1"/>
    </source>
</evidence>
<proteinExistence type="inferred from homology"/>
<dbReference type="GO" id="GO:0051287">
    <property type="term" value="F:NAD binding"/>
    <property type="evidence" value="ECO:0007669"/>
    <property type="project" value="InterPro"/>
</dbReference>
<evidence type="ECO:0000256" key="3">
    <source>
        <dbReference type="ARBA" id="ARBA00023027"/>
    </source>
</evidence>
<dbReference type="PANTHER" id="PTHR43761:SF1">
    <property type="entry name" value="D-ISOMER SPECIFIC 2-HYDROXYACID DEHYDROGENASE CATALYTIC DOMAIN-CONTAINING PROTEIN-RELATED"/>
    <property type="match status" value="1"/>
</dbReference>
<dbReference type="PROSITE" id="PS00065">
    <property type="entry name" value="D_2_HYDROXYACID_DH_1"/>
    <property type="match status" value="1"/>
</dbReference>
<dbReference type="OrthoDB" id="9805416at2"/>
<keyword evidence="8" id="KW-1185">Reference proteome</keyword>
<feature type="domain" description="D-isomer specific 2-hydroxyacid dehydrogenase catalytic" evidence="5">
    <location>
        <begin position="19"/>
        <end position="319"/>
    </location>
</feature>